<dbReference type="EMBL" id="CP019948">
    <property type="protein sequence ID" value="ARN83464.1"/>
    <property type="molecule type" value="Genomic_DNA"/>
</dbReference>
<gene>
    <name evidence="2" type="ORF">B1812_07315</name>
</gene>
<dbReference type="InterPro" id="IPR022376">
    <property type="entry name" value="PQQ_CXXCW"/>
</dbReference>
<dbReference type="STRING" id="655015.B1812_07315"/>
<proteinExistence type="predicted"/>
<evidence type="ECO:0000313" key="2">
    <source>
        <dbReference type="EMBL" id="ARN83464.1"/>
    </source>
</evidence>
<dbReference type="KEGG" id="mbry:B1812_07315"/>
<dbReference type="NCBIfam" id="TIGR03865">
    <property type="entry name" value="PQQ_CXXCW"/>
    <property type="match status" value="1"/>
</dbReference>
<evidence type="ECO:0000313" key="3">
    <source>
        <dbReference type="Proteomes" id="UP000193978"/>
    </source>
</evidence>
<accession>A0A1W6N0R2</accession>
<keyword evidence="3" id="KW-1185">Reference proteome</keyword>
<protein>
    <submittedName>
        <fullName evidence="2">Rhodanese</fullName>
    </submittedName>
</protein>
<dbReference type="Gene3D" id="3.40.250.10">
    <property type="entry name" value="Rhodanese-like domain"/>
    <property type="match status" value="1"/>
</dbReference>
<sequence length="177" mass="19489">MALLAFSCCSSALAAETTAMEPEGYRLDDYRAPTPATLRGAHVIDTKQAFELWQAKSAVFVDALPRPPKPADLPPKTVWRDKPRADIPGSLWLVNTGFGALAESTQRYFETGLEKATAGDKNKSLVFYCLADCWMSWNAAKRALALGYADVYWYPEGTDGWEQGGHPLEDRAPEPGF</sequence>
<dbReference type="CDD" id="cd00158">
    <property type="entry name" value="RHOD"/>
    <property type="match status" value="1"/>
</dbReference>
<dbReference type="Proteomes" id="UP000193978">
    <property type="component" value="Chromosome"/>
</dbReference>
<dbReference type="Pfam" id="PF00581">
    <property type="entry name" value="Rhodanese"/>
    <property type="match status" value="1"/>
</dbReference>
<dbReference type="InterPro" id="IPR036873">
    <property type="entry name" value="Rhodanese-like_dom_sf"/>
</dbReference>
<feature type="domain" description="Rhodanese" evidence="1">
    <location>
        <begin position="105"/>
        <end position="170"/>
    </location>
</feature>
<dbReference type="AlphaFoldDB" id="A0A1W6N0R2"/>
<dbReference type="SUPFAM" id="SSF52821">
    <property type="entry name" value="Rhodanese/Cell cycle control phosphatase"/>
    <property type="match status" value="1"/>
</dbReference>
<dbReference type="PROSITE" id="PS50206">
    <property type="entry name" value="RHODANESE_3"/>
    <property type="match status" value="1"/>
</dbReference>
<dbReference type="InterPro" id="IPR001763">
    <property type="entry name" value="Rhodanese-like_dom"/>
</dbReference>
<name>A0A1W6N0R2_9HYPH</name>
<organism evidence="2 3">
    <name type="scientific">Methylocystis bryophila</name>
    <dbReference type="NCBI Taxonomy" id="655015"/>
    <lineage>
        <taxon>Bacteria</taxon>
        <taxon>Pseudomonadati</taxon>
        <taxon>Pseudomonadota</taxon>
        <taxon>Alphaproteobacteria</taxon>
        <taxon>Hyphomicrobiales</taxon>
        <taxon>Methylocystaceae</taxon>
        <taxon>Methylocystis</taxon>
    </lineage>
</organism>
<reference evidence="2 3" key="1">
    <citation type="submission" date="2017-02" db="EMBL/GenBank/DDBJ databases">
        <authorList>
            <person name="Peterson S.W."/>
        </authorList>
    </citation>
    <scope>NUCLEOTIDE SEQUENCE [LARGE SCALE GENOMIC DNA]</scope>
    <source>
        <strain evidence="2 3">S285</strain>
    </source>
</reference>
<evidence type="ECO:0000259" key="1">
    <source>
        <dbReference type="PROSITE" id="PS50206"/>
    </source>
</evidence>
<dbReference type="RefSeq" id="WP_245300244.1">
    <property type="nucleotide sequence ID" value="NZ_AP027149.1"/>
</dbReference>